<dbReference type="EMBL" id="JAFHKK010000001">
    <property type="protein sequence ID" value="MBN2963169.1"/>
    <property type="molecule type" value="Genomic_DNA"/>
</dbReference>
<evidence type="ECO:0008006" key="3">
    <source>
        <dbReference type="Google" id="ProtNLM"/>
    </source>
</evidence>
<evidence type="ECO:0000313" key="2">
    <source>
        <dbReference type="Proteomes" id="UP000703590"/>
    </source>
</evidence>
<evidence type="ECO:0000313" key="1">
    <source>
        <dbReference type="EMBL" id="MBN2963169.1"/>
    </source>
</evidence>
<reference evidence="1 2" key="1">
    <citation type="submission" date="2021-02" db="EMBL/GenBank/DDBJ databases">
        <title>Sulfurospirillum tamanensis sp. nov.</title>
        <authorList>
            <person name="Frolova A."/>
            <person name="Merkel A."/>
            <person name="Slobodkin A."/>
        </authorList>
    </citation>
    <scope>NUCLEOTIDE SEQUENCE [LARGE SCALE GENOMIC DNA]</scope>
    <source>
        <strain evidence="1 2">T05b</strain>
    </source>
</reference>
<keyword evidence="2" id="KW-1185">Reference proteome</keyword>
<accession>A0ABS2WNG0</accession>
<protein>
    <recommendedName>
        <fullName evidence="3">EAL domain-containing protein</fullName>
    </recommendedName>
</protein>
<reference evidence="2" key="2">
    <citation type="submission" date="2021-02" db="EMBL/GenBank/DDBJ databases">
        <title>Sulfurospirillum tamanensis sp. nov.</title>
        <authorList>
            <person name="Merkel A.Y."/>
        </authorList>
    </citation>
    <scope>NUCLEOTIDE SEQUENCE [LARGE SCALE GENOMIC DNA]</scope>
    <source>
        <strain evidence="2">T05b</strain>
    </source>
</reference>
<organism evidence="1 2">
    <name type="scientific">Sulfurospirillum tamanense</name>
    <dbReference type="NCBI Taxonomy" id="2813362"/>
    <lineage>
        <taxon>Bacteria</taxon>
        <taxon>Pseudomonadati</taxon>
        <taxon>Campylobacterota</taxon>
        <taxon>Epsilonproteobacteria</taxon>
        <taxon>Campylobacterales</taxon>
        <taxon>Sulfurospirillaceae</taxon>
        <taxon>Sulfurospirillum</taxon>
    </lineage>
</organism>
<proteinExistence type="predicted"/>
<reference evidence="1 2" key="3">
    <citation type="submission" date="2021-02" db="EMBL/GenBank/DDBJ databases">
        <authorList>
            <person name="Merkel A.Y."/>
        </authorList>
    </citation>
    <scope>NUCLEOTIDE SEQUENCE [LARGE SCALE GENOMIC DNA]</scope>
    <source>
        <strain evidence="1 2">T05b</strain>
    </source>
</reference>
<sequence>MSGAKPLTPLELVGLGTDFEVLANYAQNGGYRNVGSNSLRLGIDSIRVTPLKSTIEKILTQTGWNKKEVQSHSKISAHAKRKKATKEITSAFYIITHTGFKNILLETPHALNQSSNYKKYNLTIFGLTQPKNSLSSATIEELQRLLKRLEVIEIDICLDSTNALNLEGLRAFGALDTHFTTAYLNNPKNLTYITKLCYYDKQAKDDLKKSLYRLELTCKTRGKVGALFIPTDEIVEILNKIKATHDR</sequence>
<name>A0ABS2WNG0_9BACT</name>
<comment type="caution">
    <text evidence="1">The sequence shown here is derived from an EMBL/GenBank/DDBJ whole genome shotgun (WGS) entry which is preliminary data.</text>
</comment>
<dbReference type="RefSeq" id="WP_205457612.1">
    <property type="nucleotide sequence ID" value="NZ_JAFHKK010000001.1"/>
</dbReference>
<gene>
    <name evidence="1" type="ORF">JWV37_00110</name>
</gene>
<dbReference type="Proteomes" id="UP000703590">
    <property type="component" value="Unassembled WGS sequence"/>
</dbReference>